<evidence type="ECO:0000313" key="6">
    <source>
        <dbReference type="Proteomes" id="UP000016842"/>
    </source>
</evidence>
<gene>
    <name evidence="5" type="ORF">Q644_02050</name>
</gene>
<evidence type="ECO:0000256" key="2">
    <source>
        <dbReference type="ARBA" id="ARBA00022741"/>
    </source>
</evidence>
<dbReference type="GO" id="GO:0005524">
    <property type="term" value="F:ATP binding"/>
    <property type="evidence" value="ECO:0007669"/>
    <property type="project" value="UniProtKB-KW"/>
</dbReference>
<protein>
    <recommendedName>
        <fullName evidence="4">ABC transporter domain-containing protein</fullName>
    </recommendedName>
</protein>
<proteinExistence type="predicted"/>
<dbReference type="InterPro" id="IPR027417">
    <property type="entry name" value="P-loop_NTPase"/>
</dbReference>
<dbReference type="SUPFAM" id="SSF52540">
    <property type="entry name" value="P-loop containing nucleoside triphosphate hydrolases"/>
    <property type="match status" value="1"/>
</dbReference>
<dbReference type="PATRIC" id="fig|1337887.3.peg.1551"/>
<evidence type="ECO:0000259" key="4">
    <source>
        <dbReference type="Pfam" id="PF00005"/>
    </source>
</evidence>
<feature type="domain" description="ABC transporter" evidence="4">
    <location>
        <begin position="33"/>
        <end position="161"/>
    </location>
</feature>
<dbReference type="Gene3D" id="3.40.50.300">
    <property type="entry name" value="P-loop containing nucleotide triphosphate hydrolases"/>
    <property type="match status" value="1"/>
</dbReference>
<sequence>MNKVLISTEKLSKHFRLGKGLFSFDEKVVRAVDDVSLEIYERETFALVGESGCGKSTLGRVILRLLERSSGTVSFKGQDIYALDEARMRELRKQIQIVFQDPYASLNPRMRVRDILAEPLRAHNFGTSQQIETRCKELLNMVGLRPHLINHYPHQFSGGGSANASVLHVRSPTIRNSLSAMKLFLPWMSRSRPRFLISFETCKNNYSLHTYLLRMT</sequence>
<evidence type="ECO:0000256" key="1">
    <source>
        <dbReference type="ARBA" id="ARBA00022448"/>
    </source>
</evidence>
<dbReference type="GO" id="GO:0016887">
    <property type="term" value="F:ATP hydrolysis activity"/>
    <property type="evidence" value="ECO:0007669"/>
    <property type="project" value="InterPro"/>
</dbReference>
<dbReference type="PANTHER" id="PTHR43776">
    <property type="entry name" value="TRANSPORT ATP-BINDING PROTEIN"/>
    <property type="match status" value="1"/>
</dbReference>
<organism evidence="5 6">
    <name type="scientific">Brucella intermedia 229E</name>
    <dbReference type="NCBI Taxonomy" id="1337887"/>
    <lineage>
        <taxon>Bacteria</taxon>
        <taxon>Pseudomonadati</taxon>
        <taxon>Pseudomonadota</taxon>
        <taxon>Alphaproteobacteria</taxon>
        <taxon>Hyphomicrobiales</taxon>
        <taxon>Brucellaceae</taxon>
        <taxon>Brucella/Ochrobactrum group</taxon>
        <taxon>Brucella</taxon>
    </lineage>
</organism>
<dbReference type="InterPro" id="IPR003439">
    <property type="entry name" value="ABC_transporter-like_ATP-bd"/>
</dbReference>
<evidence type="ECO:0000313" key="5">
    <source>
        <dbReference type="EMBL" id="ERM02591.1"/>
    </source>
</evidence>
<dbReference type="Pfam" id="PF00005">
    <property type="entry name" value="ABC_tran"/>
    <property type="match status" value="1"/>
</dbReference>
<name>U4VIE8_9HYPH</name>
<evidence type="ECO:0000256" key="3">
    <source>
        <dbReference type="ARBA" id="ARBA00022840"/>
    </source>
</evidence>
<dbReference type="EMBL" id="ASXJ01000076">
    <property type="protein sequence ID" value="ERM02591.1"/>
    <property type="molecule type" value="Genomic_DNA"/>
</dbReference>
<reference evidence="5 6" key="1">
    <citation type="journal article" date="2014" name="FEMS Microbiol. Lett.">
        <title>Genome sequencing analysis reveals virulence-related gene content of Ochrobactrum intermedium strain 229E, a urease-positive strain isolated from the human gastric niche.</title>
        <authorList>
            <person name="Kulkarni G.J."/>
            <person name="Shetty S."/>
            <person name="Dharne M.S."/>
            <person name="Shouche Y.S."/>
        </authorList>
    </citation>
    <scope>NUCLEOTIDE SEQUENCE [LARGE SCALE GENOMIC DNA]</scope>
    <source>
        <strain evidence="5 6">229E</strain>
    </source>
</reference>
<keyword evidence="2" id="KW-0547">Nucleotide-binding</keyword>
<dbReference type="InterPro" id="IPR050319">
    <property type="entry name" value="ABC_transp_ATP-bind"/>
</dbReference>
<accession>U4VIE8</accession>
<dbReference type="AlphaFoldDB" id="U4VIE8"/>
<comment type="caution">
    <text evidence="5">The sequence shown here is derived from an EMBL/GenBank/DDBJ whole genome shotgun (WGS) entry which is preliminary data.</text>
</comment>
<keyword evidence="1" id="KW-0813">Transport</keyword>
<dbReference type="Proteomes" id="UP000016842">
    <property type="component" value="Unassembled WGS sequence"/>
</dbReference>
<keyword evidence="3" id="KW-0067">ATP-binding</keyword>